<keyword evidence="1" id="KW-0472">Membrane</keyword>
<evidence type="ECO:0000313" key="3">
    <source>
        <dbReference type="Proteomes" id="UP000501690"/>
    </source>
</evidence>
<organism evidence="2 3">
    <name type="scientific">Vigna unguiculata</name>
    <name type="common">Cowpea</name>
    <dbReference type="NCBI Taxonomy" id="3917"/>
    <lineage>
        <taxon>Eukaryota</taxon>
        <taxon>Viridiplantae</taxon>
        <taxon>Streptophyta</taxon>
        <taxon>Embryophyta</taxon>
        <taxon>Tracheophyta</taxon>
        <taxon>Spermatophyta</taxon>
        <taxon>Magnoliopsida</taxon>
        <taxon>eudicotyledons</taxon>
        <taxon>Gunneridae</taxon>
        <taxon>Pentapetalae</taxon>
        <taxon>rosids</taxon>
        <taxon>fabids</taxon>
        <taxon>Fabales</taxon>
        <taxon>Fabaceae</taxon>
        <taxon>Papilionoideae</taxon>
        <taxon>50 kb inversion clade</taxon>
        <taxon>NPAAA clade</taxon>
        <taxon>indigoferoid/millettioid clade</taxon>
        <taxon>Phaseoleae</taxon>
        <taxon>Vigna</taxon>
    </lineage>
</organism>
<sequence length="99" mass="11171">MVLVIHGRLVCVGHITTSFLLLLLYLGQWVEHHIAIVGEIAVLRVARTVKNGGKEFWGCPHYKISKAAITSNGALKIMGMKEMQLLLDRAKEYVNWRKS</sequence>
<dbReference type="Proteomes" id="UP000501690">
    <property type="component" value="Linkage Group LG5"/>
</dbReference>
<dbReference type="EMBL" id="CP039349">
    <property type="protein sequence ID" value="QCD94868.1"/>
    <property type="molecule type" value="Genomic_DNA"/>
</dbReference>
<feature type="transmembrane region" description="Helical" evidence="1">
    <location>
        <begin position="6"/>
        <end position="26"/>
    </location>
</feature>
<accession>A0A4D6M2P8</accession>
<name>A0A4D6M2P8_VIGUN</name>
<proteinExistence type="predicted"/>
<dbReference type="AlphaFoldDB" id="A0A4D6M2P8"/>
<reference evidence="2 3" key="1">
    <citation type="submission" date="2019-04" db="EMBL/GenBank/DDBJ databases">
        <title>An improved genome assembly and genetic linkage map for asparagus bean, Vigna unguiculata ssp. sesquipedialis.</title>
        <authorList>
            <person name="Xia Q."/>
            <person name="Zhang R."/>
            <person name="Dong Y."/>
        </authorList>
    </citation>
    <scope>NUCLEOTIDE SEQUENCE [LARGE SCALE GENOMIC DNA]</scope>
    <source>
        <tissue evidence="2">Leaf</tissue>
    </source>
</reference>
<evidence type="ECO:0000256" key="1">
    <source>
        <dbReference type="SAM" id="Phobius"/>
    </source>
</evidence>
<protein>
    <submittedName>
        <fullName evidence="2">Uncharacterized protein</fullName>
    </submittedName>
</protein>
<keyword evidence="3" id="KW-1185">Reference proteome</keyword>
<gene>
    <name evidence="2" type="ORF">DEO72_LG5g2957</name>
</gene>
<evidence type="ECO:0000313" key="2">
    <source>
        <dbReference type="EMBL" id="QCD94868.1"/>
    </source>
</evidence>
<keyword evidence="1" id="KW-0812">Transmembrane</keyword>
<keyword evidence="1" id="KW-1133">Transmembrane helix</keyword>